<dbReference type="RefSeq" id="WP_303763547.1">
    <property type="nucleotide sequence ID" value="NZ_JABZGR010000009.1"/>
</dbReference>
<reference evidence="1" key="1">
    <citation type="submission" date="2020-04" db="EMBL/GenBank/DDBJ databases">
        <title>Deep metagenomics examines the oral microbiome during advanced dental caries in children, revealing novel taxa and co-occurrences with host molecules.</title>
        <authorList>
            <person name="Baker J.L."/>
            <person name="Morton J.T."/>
            <person name="Dinis M."/>
            <person name="Alvarez R."/>
            <person name="Tran N.C."/>
            <person name="Knight R."/>
            <person name="Edlund A."/>
        </authorList>
    </citation>
    <scope>NUCLEOTIDE SEQUENCE</scope>
    <source>
        <strain evidence="1">JCVI_34_bin.1</strain>
    </source>
</reference>
<organism evidence="1 2">
    <name type="scientific">Alloprevotella tannerae</name>
    <dbReference type="NCBI Taxonomy" id="76122"/>
    <lineage>
        <taxon>Bacteria</taxon>
        <taxon>Pseudomonadati</taxon>
        <taxon>Bacteroidota</taxon>
        <taxon>Bacteroidia</taxon>
        <taxon>Bacteroidales</taxon>
        <taxon>Prevotellaceae</taxon>
        <taxon>Alloprevotella</taxon>
    </lineage>
</organism>
<protein>
    <submittedName>
        <fullName evidence="1">Uncharacterized protein</fullName>
    </submittedName>
</protein>
<dbReference type="EMBL" id="JABZGR010000009">
    <property type="protein sequence ID" value="MBF0970251.1"/>
    <property type="molecule type" value="Genomic_DNA"/>
</dbReference>
<evidence type="ECO:0000313" key="2">
    <source>
        <dbReference type="Proteomes" id="UP000704068"/>
    </source>
</evidence>
<dbReference type="Proteomes" id="UP000704068">
    <property type="component" value="Unassembled WGS sequence"/>
</dbReference>
<dbReference type="AlphaFoldDB" id="A0A929RX06"/>
<proteinExistence type="predicted"/>
<comment type="caution">
    <text evidence="1">The sequence shown here is derived from an EMBL/GenBank/DDBJ whole genome shotgun (WGS) entry which is preliminary data.</text>
</comment>
<evidence type="ECO:0000313" key="1">
    <source>
        <dbReference type="EMBL" id="MBF0970251.1"/>
    </source>
</evidence>
<name>A0A929RX06_9BACT</name>
<accession>A0A929RX06</accession>
<gene>
    <name evidence="1" type="ORF">HXK21_04320</name>
</gene>
<sequence length="58" mass="6734">MAILENTLQAETEAFSAQAHCLYNAGDLQAYLEFHERAWLMYPELRDNRNEAYNPNSV</sequence>